<dbReference type="GO" id="GO:0009097">
    <property type="term" value="P:isoleucine biosynthetic process"/>
    <property type="evidence" value="ECO:0007669"/>
    <property type="project" value="UniProtKB-UniPathway"/>
</dbReference>
<dbReference type="RefSeq" id="WP_371874713.1">
    <property type="nucleotide sequence ID" value="NZ_BLWC01000001.1"/>
</dbReference>
<gene>
    <name evidence="19" type="primary">ilvE_1</name>
    <name evidence="19" type="ORF">Sfulv_00150</name>
</gene>
<protein>
    <recommendedName>
        <fullName evidence="17">Branched-chain-amino-acid aminotransferase</fullName>
        <ecNumber evidence="17">2.6.1.42</ecNumber>
    </recommendedName>
</protein>
<evidence type="ECO:0000256" key="16">
    <source>
        <dbReference type="RuleBase" id="RU004516"/>
    </source>
</evidence>
<dbReference type="NCBIfam" id="TIGR01123">
    <property type="entry name" value="ilvE_II"/>
    <property type="match status" value="1"/>
</dbReference>
<comment type="catalytic activity">
    <reaction evidence="12 17">
        <text>L-isoleucine + 2-oxoglutarate = (S)-3-methyl-2-oxopentanoate + L-glutamate</text>
        <dbReference type="Rhea" id="RHEA:24801"/>
        <dbReference type="ChEBI" id="CHEBI:16810"/>
        <dbReference type="ChEBI" id="CHEBI:29985"/>
        <dbReference type="ChEBI" id="CHEBI:35146"/>
        <dbReference type="ChEBI" id="CHEBI:58045"/>
        <dbReference type="EC" id="2.6.1.42"/>
    </reaction>
</comment>
<evidence type="ECO:0000256" key="9">
    <source>
        <dbReference type="ARBA" id="ARBA00022898"/>
    </source>
</evidence>
<evidence type="ECO:0000256" key="17">
    <source>
        <dbReference type="RuleBase" id="RU004517"/>
    </source>
</evidence>
<keyword evidence="8 17" id="KW-0808">Transferase</keyword>
<comment type="caution">
    <text evidence="19">The sequence shown here is derived from an EMBL/GenBank/DDBJ whole genome shotgun (WGS) entry which is preliminary data.</text>
</comment>
<dbReference type="InterPro" id="IPR018300">
    <property type="entry name" value="Aminotrans_IV_CS"/>
</dbReference>
<evidence type="ECO:0000256" key="18">
    <source>
        <dbReference type="SAM" id="Phobius"/>
    </source>
</evidence>
<evidence type="ECO:0000256" key="15">
    <source>
        <dbReference type="RuleBase" id="RU004106"/>
    </source>
</evidence>
<evidence type="ECO:0000256" key="2">
    <source>
        <dbReference type="ARBA" id="ARBA00004824"/>
    </source>
</evidence>
<dbReference type="Proteomes" id="UP000498980">
    <property type="component" value="Unassembled WGS sequence"/>
</dbReference>
<sequence>MFTNHMVSSVWDGSDGWQPSELVPLAPIPMHPGMLGVHYAQVIFEGLKAHRQEDDSIAVFRPWENALRFQRSARRLAMPELPTEMFIEAIERLVAADESWLPAGNDELSLYIRPIMYGSESNLMLRPSREYRFLTVAFLAGGFFGNLPAPLSVWVSRTHSRAMPGGTGDVKCAANYGPSFMAQQEAAAAGCQQVMWLDSEERRWVEEMGGMNLFLVRGEGPDAELVTPELTGTLLPGVTRDSLLALATLMGYKTRQERISIDRLRADCESGVVTEMFACGTAAVVTPIGRLRDEKSAWTVGDGQAGPTTMALRDRLVNVQHGRSPGPDGWLHPVRVPGTVR</sequence>
<dbReference type="InterPro" id="IPR001544">
    <property type="entry name" value="Aminotrans_IV"/>
</dbReference>
<dbReference type="PROSITE" id="PS00770">
    <property type="entry name" value="AA_TRANSFER_CLASS_4"/>
    <property type="match status" value="1"/>
</dbReference>
<feature type="modified residue" description="N6-(pyridoxal phosphate)lysine" evidence="14">
    <location>
        <position position="171"/>
    </location>
</feature>
<keyword evidence="6 17" id="KW-0032">Aminotransferase</keyword>
<dbReference type="InterPro" id="IPR036038">
    <property type="entry name" value="Aminotransferase-like"/>
</dbReference>
<comment type="pathway">
    <text evidence="3">Amino-acid biosynthesis; L-valine biosynthesis; L-valine from pyruvate: step 4/4.</text>
</comment>
<dbReference type="EC" id="2.6.1.42" evidence="17"/>
<evidence type="ECO:0000313" key="20">
    <source>
        <dbReference type="Proteomes" id="UP000498980"/>
    </source>
</evidence>
<dbReference type="InterPro" id="IPR033939">
    <property type="entry name" value="BCAT_family"/>
</dbReference>
<evidence type="ECO:0000256" key="12">
    <source>
        <dbReference type="ARBA" id="ARBA00048798"/>
    </source>
</evidence>
<dbReference type="SUPFAM" id="SSF56752">
    <property type="entry name" value="D-aminoacid aminotransferase-like PLP-dependent enzymes"/>
    <property type="match status" value="1"/>
</dbReference>
<feature type="transmembrane region" description="Helical" evidence="18">
    <location>
        <begin position="133"/>
        <end position="155"/>
    </location>
</feature>
<keyword evidence="7 17" id="KW-0028">Amino-acid biosynthesis</keyword>
<evidence type="ECO:0000256" key="10">
    <source>
        <dbReference type="ARBA" id="ARBA00023304"/>
    </source>
</evidence>
<keyword evidence="9 16" id="KW-0663">Pyridoxal phosphate</keyword>
<dbReference type="GO" id="GO:0009099">
    <property type="term" value="P:L-valine biosynthetic process"/>
    <property type="evidence" value="ECO:0007669"/>
    <property type="project" value="UniProtKB-UniPathway"/>
</dbReference>
<comment type="pathway">
    <text evidence="2">Amino-acid biosynthesis; L-isoleucine biosynthesis; L-isoleucine from 2-oxobutanoate: step 4/4.</text>
</comment>
<dbReference type="NCBIfam" id="NF009897">
    <property type="entry name" value="PRK13357.1"/>
    <property type="match status" value="1"/>
</dbReference>
<dbReference type="GO" id="GO:0009098">
    <property type="term" value="P:L-leucine biosynthetic process"/>
    <property type="evidence" value="ECO:0007669"/>
    <property type="project" value="UniProtKB-UniPathway"/>
</dbReference>
<dbReference type="InterPro" id="IPR005786">
    <property type="entry name" value="B_amino_transII"/>
</dbReference>
<evidence type="ECO:0000256" key="1">
    <source>
        <dbReference type="ARBA" id="ARBA00001933"/>
    </source>
</evidence>
<keyword evidence="18" id="KW-1133">Transmembrane helix</keyword>
<proteinExistence type="inferred from homology"/>
<keyword evidence="18" id="KW-0812">Transmembrane</keyword>
<keyword evidence="18" id="KW-0472">Membrane</keyword>
<accession>A0A7J0BZR3</accession>
<comment type="catalytic activity">
    <reaction evidence="11 17">
        <text>L-valine + 2-oxoglutarate = 3-methyl-2-oxobutanoate + L-glutamate</text>
        <dbReference type="Rhea" id="RHEA:24813"/>
        <dbReference type="ChEBI" id="CHEBI:11851"/>
        <dbReference type="ChEBI" id="CHEBI:16810"/>
        <dbReference type="ChEBI" id="CHEBI:29985"/>
        <dbReference type="ChEBI" id="CHEBI:57762"/>
        <dbReference type="EC" id="2.6.1.42"/>
    </reaction>
</comment>
<keyword evidence="20" id="KW-1185">Reference proteome</keyword>
<evidence type="ECO:0000256" key="4">
    <source>
        <dbReference type="ARBA" id="ARBA00005072"/>
    </source>
</evidence>
<evidence type="ECO:0000256" key="14">
    <source>
        <dbReference type="PIRSR" id="PIRSR006468-1"/>
    </source>
</evidence>
<comment type="catalytic activity">
    <reaction evidence="13 17">
        <text>L-leucine + 2-oxoglutarate = 4-methyl-2-oxopentanoate + L-glutamate</text>
        <dbReference type="Rhea" id="RHEA:18321"/>
        <dbReference type="ChEBI" id="CHEBI:16810"/>
        <dbReference type="ChEBI" id="CHEBI:17865"/>
        <dbReference type="ChEBI" id="CHEBI:29985"/>
        <dbReference type="ChEBI" id="CHEBI:57427"/>
        <dbReference type="EC" id="2.6.1.42"/>
    </reaction>
</comment>
<dbReference type="PANTHER" id="PTHR11825">
    <property type="entry name" value="SUBGROUP IIII AMINOTRANSFERASE"/>
    <property type="match status" value="1"/>
</dbReference>
<dbReference type="AlphaFoldDB" id="A0A7J0BZR3"/>
<evidence type="ECO:0000256" key="13">
    <source>
        <dbReference type="ARBA" id="ARBA00049229"/>
    </source>
</evidence>
<dbReference type="UniPathway" id="UPA00049">
    <property type="reaction ID" value="UER00062"/>
</dbReference>
<dbReference type="PIRSF" id="PIRSF006468">
    <property type="entry name" value="BCAT1"/>
    <property type="match status" value="1"/>
</dbReference>
<dbReference type="Pfam" id="PF01063">
    <property type="entry name" value="Aminotran_4"/>
    <property type="match status" value="1"/>
</dbReference>
<evidence type="ECO:0000256" key="8">
    <source>
        <dbReference type="ARBA" id="ARBA00022679"/>
    </source>
</evidence>
<dbReference type="InterPro" id="IPR043132">
    <property type="entry name" value="BCAT-like_C"/>
</dbReference>
<evidence type="ECO:0000256" key="3">
    <source>
        <dbReference type="ARBA" id="ARBA00004931"/>
    </source>
</evidence>
<name>A0A7J0BZR3_9ACTN</name>
<evidence type="ECO:0000313" key="19">
    <source>
        <dbReference type="EMBL" id="GFM95204.1"/>
    </source>
</evidence>
<dbReference type="Gene3D" id="3.30.470.10">
    <property type="match status" value="1"/>
</dbReference>
<dbReference type="UniPathway" id="UPA00048">
    <property type="reaction ID" value="UER00073"/>
</dbReference>
<dbReference type="EMBL" id="BLWC01000001">
    <property type="protein sequence ID" value="GFM95204.1"/>
    <property type="molecule type" value="Genomic_DNA"/>
</dbReference>
<evidence type="ECO:0000256" key="5">
    <source>
        <dbReference type="ARBA" id="ARBA00009320"/>
    </source>
</evidence>
<dbReference type="PANTHER" id="PTHR11825:SF44">
    <property type="entry name" value="BRANCHED-CHAIN-AMINO-ACID AMINOTRANSFERASE"/>
    <property type="match status" value="1"/>
</dbReference>
<keyword evidence="10 17" id="KW-0100">Branched-chain amino acid biosynthesis</keyword>
<reference evidence="19 20" key="1">
    <citation type="submission" date="2020-05" db="EMBL/GenBank/DDBJ databases">
        <title>Whole genome shotgun sequence of Streptomyces fulvorobeus NBRC 15897.</title>
        <authorList>
            <person name="Komaki H."/>
            <person name="Tamura T."/>
        </authorList>
    </citation>
    <scope>NUCLEOTIDE SEQUENCE [LARGE SCALE GENOMIC DNA]</scope>
    <source>
        <strain evidence="19 20">NBRC 15897</strain>
    </source>
</reference>
<dbReference type="Gene3D" id="3.20.10.10">
    <property type="entry name" value="D-amino Acid Aminotransferase, subunit A, domain 2"/>
    <property type="match status" value="1"/>
</dbReference>
<dbReference type="GO" id="GO:0004084">
    <property type="term" value="F:branched-chain-amino-acid transaminase activity"/>
    <property type="evidence" value="ECO:0007669"/>
    <property type="project" value="UniProtKB-EC"/>
</dbReference>
<comment type="cofactor">
    <cofactor evidence="1 16">
        <name>pyridoxal 5'-phosphate</name>
        <dbReference type="ChEBI" id="CHEBI:597326"/>
    </cofactor>
</comment>
<dbReference type="InterPro" id="IPR043131">
    <property type="entry name" value="BCAT-like_N"/>
</dbReference>
<dbReference type="UniPathway" id="UPA00047">
    <property type="reaction ID" value="UER00058"/>
</dbReference>
<comment type="similarity">
    <text evidence="5 15">Belongs to the class-IV pyridoxal-phosphate-dependent aminotransferase family.</text>
</comment>
<comment type="pathway">
    <text evidence="4">Amino-acid biosynthesis; L-leucine biosynthesis; L-leucine from 3-methyl-2-oxobutanoate: step 4/4.</text>
</comment>
<evidence type="ECO:0000256" key="11">
    <source>
        <dbReference type="ARBA" id="ARBA00048212"/>
    </source>
</evidence>
<organism evidence="19 20">
    <name type="scientific">Streptomyces fulvorobeus</name>
    <dbReference type="NCBI Taxonomy" id="284028"/>
    <lineage>
        <taxon>Bacteria</taxon>
        <taxon>Bacillati</taxon>
        <taxon>Actinomycetota</taxon>
        <taxon>Actinomycetes</taxon>
        <taxon>Kitasatosporales</taxon>
        <taxon>Streptomycetaceae</taxon>
        <taxon>Streptomyces</taxon>
    </lineage>
</organism>
<dbReference type="CDD" id="cd01557">
    <property type="entry name" value="BCAT_beta_family"/>
    <property type="match status" value="1"/>
</dbReference>
<evidence type="ECO:0000256" key="7">
    <source>
        <dbReference type="ARBA" id="ARBA00022605"/>
    </source>
</evidence>
<evidence type="ECO:0000256" key="6">
    <source>
        <dbReference type="ARBA" id="ARBA00022576"/>
    </source>
</evidence>